<name>A0AA37SXE4_9ALTE</name>
<comment type="caution">
    <text evidence="2">The sequence shown here is derived from an EMBL/GenBank/DDBJ whole genome shotgun (WGS) entry which is preliminary data.</text>
</comment>
<feature type="chain" id="PRO_5041349759" evidence="1">
    <location>
        <begin position="19"/>
        <end position="151"/>
    </location>
</feature>
<keyword evidence="1" id="KW-0732">Signal</keyword>
<evidence type="ECO:0000313" key="3">
    <source>
        <dbReference type="Proteomes" id="UP001156601"/>
    </source>
</evidence>
<protein>
    <submittedName>
        <fullName evidence="2">Uncharacterized protein</fullName>
    </submittedName>
</protein>
<reference evidence="2" key="1">
    <citation type="journal article" date="2014" name="Int. J. Syst. Evol. Microbiol.">
        <title>Complete genome sequence of Corynebacterium casei LMG S-19264T (=DSM 44701T), isolated from a smear-ripened cheese.</title>
        <authorList>
            <consortium name="US DOE Joint Genome Institute (JGI-PGF)"/>
            <person name="Walter F."/>
            <person name="Albersmeier A."/>
            <person name="Kalinowski J."/>
            <person name="Ruckert C."/>
        </authorList>
    </citation>
    <scope>NUCLEOTIDE SEQUENCE</scope>
    <source>
        <strain evidence="2">NBRC 110023</strain>
    </source>
</reference>
<gene>
    <name evidence="2" type="ORF">GCM10007852_03090</name>
</gene>
<accession>A0AA37SXE4</accession>
<evidence type="ECO:0000313" key="2">
    <source>
        <dbReference type="EMBL" id="GLR69401.1"/>
    </source>
</evidence>
<dbReference type="RefSeq" id="WP_284215728.1">
    <property type="nucleotide sequence ID" value="NZ_BSOT01000002.1"/>
</dbReference>
<sequence>MKAIFSLILLLLSNTAFSDDESGVSNNRLNKYFHTDLDYEAFFNELKAGLLSGDKEKVASLNLYPIRVNYPEKSVYYDTVEEFIDNYDKIIRTEMLSRVEKQEFSSLFYNYNGMHIGFGDIWFSGICVDGESCESLSINVWAYSVLSIEEK</sequence>
<keyword evidence="3" id="KW-1185">Reference proteome</keyword>
<dbReference type="EMBL" id="BSOT01000002">
    <property type="protein sequence ID" value="GLR69401.1"/>
    <property type="molecule type" value="Genomic_DNA"/>
</dbReference>
<dbReference type="AlphaFoldDB" id="A0AA37SXE4"/>
<proteinExistence type="predicted"/>
<dbReference type="Proteomes" id="UP001156601">
    <property type="component" value="Unassembled WGS sequence"/>
</dbReference>
<reference evidence="2" key="2">
    <citation type="submission" date="2023-01" db="EMBL/GenBank/DDBJ databases">
        <title>Draft genome sequence of Agaribacter marinus strain NBRC 110023.</title>
        <authorList>
            <person name="Sun Q."/>
            <person name="Mori K."/>
        </authorList>
    </citation>
    <scope>NUCLEOTIDE SEQUENCE</scope>
    <source>
        <strain evidence="2">NBRC 110023</strain>
    </source>
</reference>
<evidence type="ECO:0000256" key="1">
    <source>
        <dbReference type="SAM" id="SignalP"/>
    </source>
</evidence>
<organism evidence="2 3">
    <name type="scientific">Agaribacter marinus</name>
    <dbReference type="NCBI Taxonomy" id="1431249"/>
    <lineage>
        <taxon>Bacteria</taxon>
        <taxon>Pseudomonadati</taxon>
        <taxon>Pseudomonadota</taxon>
        <taxon>Gammaproteobacteria</taxon>
        <taxon>Alteromonadales</taxon>
        <taxon>Alteromonadaceae</taxon>
        <taxon>Agaribacter</taxon>
    </lineage>
</organism>
<feature type="signal peptide" evidence="1">
    <location>
        <begin position="1"/>
        <end position="18"/>
    </location>
</feature>